<evidence type="ECO:0000256" key="1">
    <source>
        <dbReference type="SAM" id="Coils"/>
    </source>
</evidence>
<dbReference type="Proteomes" id="UP000002012">
    <property type="component" value="Chromosome"/>
</dbReference>
<keyword evidence="3" id="KW-1185">Reference proteome</keyword>
<keyword evidence="1" id="KW-0175">Coiled coil</keyword>
<evidence type="ECO:0000313" key="2">
    <source>
        <dbReference type="EMBL" id="ADD68389.1"/>
    </source>
</evidence>
<gene>
    <name evidence="2" type="ordered locus">Dacet_1623</name>
</gene>
<sequence length="198" mass="23403" precursor="true">MGRKLQRGRNPILLYSALCLIFLSGGCALLPDKSDKIFRTYMNRGNYKQAYATLEQSHKQQEDKRMFGYILLFADPQSPYFSKEKAIFTSDRLLEKYPESAFAVYAEKIKRLVERIICSEMLNAELSEKLEESADMLKNQNEIREYMETHEELNKKLIAENKELYRKNRLLNKENNEIKRQLEMMKEVDLNADDNIIR</sequence>
<dbReference type="RefSeq" id="WP_013010902.1">
    <property type="nucleotide sequence ID" value="NC_013943.1"/>
</dbReference>
<evidence type="ECO:0000313" key="3">
    <source>
        <dbReference type="Proteomes" id="UP000002012"/>
    </source>
</evidence>
<protein>
    <submittedName>
        <fullName evidence="2">Uncharacterized protein</fullName>
    </submittedName>
</protein>
<dbReference type="AlphaFoldDB" id="D4H8P0"/>
<organism evidence="2 3">
    <name type="scientific">Denitrovibrio acetiphilus (strain DSM 12809 / NBRC 114555 / N2460)</name>
    <dbReference type="NCBI Taxonomy" id="522772"/>
    <lineage>
        <taxon>Bacteria</taxon>
        <taxon>Pseudomonadati</taxon>
        <taxon>Deferribacterota</taxon>
        <taxon>Deferribacteres</taxon>
        <taxon>Deferribacterales</taxon>
        <taxon>Geovibrionaceae</taxon>
        <taxon>Denitrovibrio</taxon>
    </lineage>
</organism>
<dbReference type="EMBL" id="CP001968">
    <property type="protein sequence ID" value="ADD68389.1"/>
    <property type="molecule type" value="Genomic_DNA"/>
</dbReference>
<proteinExistence type="predicted"/>
<dbReference type="PROSITE" id="PS51257">
    <property type="entry name" value="PROKAR_LIPOPROTEIN"/>
    <property type="match status" value="1"/>
</dbReference>
<feature type="coiled-coil region" evidence="1">
    <location>
        <begin position="123"/>
        <end position="191"/>
    </location>
</feature>
<dbReference type="OrthoDB" id="9779191at2"/>
<dbReference type="STRING" id="522772.Dacet_1623"/>
<dbReference type="KEGG" id="dap:Dacet_1623"/>
<dbReference type="PaxDb" id="522772-Dacet_1623"/>
<reference evidence="2 3" key="1">
    <citation type="journal article" date="2010" name="Stand. Genomic Sci.">
        <title>Complete genome sequence of Denitrovibrio acetiphilus type strain (N2460).</title>
        <authorList>
            <person name="Kiss H."/>
            <person name="Lang E."/>
            <person name="Lapidus A."/>
            <person name="Copeland A."/>
            <person name="Nolan M."/>
            <person name="Glavina Del Rio T."/>
            <person name="Chen F."/>
            <person name="Lucas S."/>
            <person name="Tice H."/>
            <person name="Cheng J.F."/>
            <person name="Han C."/>
            <person name="Goodwin L."/>
            <person name="Pitluck S."/>
            <person name="Liolios K."/>
            <person name="Pati A."/>
            <person name="Ivanova N."/>
            <person name="Mavromatis K."/>
            <person name="Chen A."/>
            <person name="Palaniappan K."/>
            <person name="Land M."/>
            <person name="Hauser L."/>
            <person name="Chang Y.J."/>
            <person name="Jeffries C.D."/>
            <person name="Detter J.C."/>
            <person name="Brettin T."/>
            <person name="Spring S."/>
            <person name="Rohde M."/>
            <person name="Goker M."/>
            <person name="Woyke T."/>
            <person name="Bristow J."/>
            <person name="Eisen J.A."/>
            <person name="Markowitz V."/>
            <person name="Hugenholtz P."/>
            <person name="Kyrpides N.C."/>
            <person name="Klenk H.P."/>
        </authorList>
    </citation>
    <scope>NUCLEOTIDE SEQUENCE [LARGE SCALE GENOMIC DNA]</scope>
    <source>
        <strain evidence="3">DSM 12809 / NBRC 114555 / N2460</strain>
    </source>
</reference>
<dbReference type="InParanoid" id="D4H8P0"/>
<accession>D4H8P0</accession>
<dbReference type="HOGENOM" id="CLU_1376203_0_0_0"/>
<name>D4H8P0_DENA2</name>